<dbReference type="InterPro" id="IPR001594">
    <property type="entry name" value="Palmitoyltrfase_DHHC"/>
</dbReference>
<evidence type="ECO:0000256" key="6">
    <source>
        <dbReference type="ARBA" id="ARBA00023136"/>
    </source>
</evidence>
<evidence type="ECO:0000256" key="8">
    <source>
        <dbReference type="ARBA" id="ARBA00023288"/>
    </source>
</evidence>
<evidence type="ECO:0000256" key="7">
    <source>
        <dbReference type="ARBA" id="ARBA00023139"/>
    </source>
</evidence>
<keyword evidence="6 10" id="KW-0472">Membrane</keyword>
<reference evidence="12" key="1">
    <citation type="submission" date="2014-11" db="EMBL/GenBank/DDBJ databases">
        <authorList>
            <person name="Geib S."/>
        </authorList>
    </citation>
    <scope>NUCLEOTIDE SEQUENCE</scope>
</reference>
<keyword evidence="5" id="KW-0333">Golgi apparatus</keyword>
<dbReference type="PANTHER" id="PTHR22883:SF475">
    <property type="entry name" value="PALMITOYLTRANSFERASE ZDHHC23"/>
    <property type="match status" value="1"/>
</dbReference>
<feature type="transmembrane region" description="Helical" evidence="10">
    <location>
        <begin position="139"/>
        <end position="157"/>
    </location>
</feature>
<evidence type="ECO:0000259" key="11">
    <source>
        <dbReference type="Pfam" id="PF01529"/>
    </source>
</evidence>
<keyword evidence="4 10" id="KW-1133">Transmembrane helix</keyword>
<feature type="transmembrane region" description="Helical" evidence="10">
    <location>
        <begin position="95"/>
        <end position="127"/>
    </location>
</feature>
<reference evidence="12" key="2">
    <citation type="journal article" date="2015" name="Gigascience">
        <title>Reconstructing a comprehensive transcriptome assembly of a white-pupal translocated strain of the pest fruit fly Bactrocera cucurbitae.</title>
        <authorList>
            <person name="Sim S.B."/>
            <person name="Calla B."/>
            <person name="Hall B."/>
            <person name="DeRego T."/>
            <person name="Geib S.M."/>
        </authorList>
    </citation>
    <scope>NUCLEOTIDE SEQUENCE</scope>
</reference>
<comment type="domain">
    <text evidence="10">The DHHC domain is required for palmitoyltransferase activity.</text>
</comment>
<name>A0A0A1XEL9_ZEUCU</name>
<keyword evidence="2 10" id="KW-0808">Transferase</keyword>
<keyword evidence="7" id="KW-0564">Palmitate</keyword>
<evidence type="ECO:0000256" key="9">
    <source>
        <dbReference type="ARBA" id="ARBA00023315"/>
    </source>
</evidence>
<comment type="subcellular location">
    <subcellularLocation>
        <location evidence="1">Golgi apparatus</location>
        <location evidence="1">trans-Golgi network membrane</location>
        <topology evidence="1">Multi-pass membrane protein</topology>
    </subcellularLocation>
</comment>
<accession>A0A0A1XEL9</accession>
<evidence type="ECO:0000256" key="5">
    <source>
        <dbReference type="ARBA" id="ARBA00023034"/>
    </source>
</evidence>
<comment type="similarity">
    <text evidence="10">Belongs to the DHHC palmitoyltransferase family.</text>
</comment>
<feature type="transmembrane region" description="Helical" evidence="10">
    <location>
        <begin position="291"/>
        <end position="314"/>
    </location>
</feature>
<evidence type="ECO:0000256" key="2">
    <source>
        <dbReference type="ARBA" id="ARBA00022679"/>
    </source>
</evidence>
<dbReference type="Pfam" id="PF01529">
    <property type="entry name" value="DHHC"/>
    <property type="match status" value="1"/>
</dbReference>
<feature type="domain" description="Palmitoyltransferase DHHC" evidence="11">
    <location>
        <begin position="245"/>
        <end position="381"/>
    </location>
</feature>
<evidence type="ECO:0000256" key="10">
    <source>
        <dbReference type="RuleBase" id="RU079119"/>
    </source>
</evidence>
<dbReference type="GO" id="GO:0019706">
    <property type="term" value="F:protein-cysteine S-palmitoyltransferase activity"/>
    <property type="evidence" value="ECO:0007669"/>
    <property type="project" value="UniProtKB-EC"/>
</dbReference>
<protein>
    <recommendedName>
        <fullName evidence="10">Palmitoyltransferase</fullName>
        <ecNumber evidence="10">2.3.1.225</ecNumber>
    </recommendedName>
</protein>
<dbReference type="GO" id="GO:0005794">
    <property type="term" value="C:Golgi apparatus"/>
    <property type="evidence" value="ECO:0007669"/>
    <property type="project" value="UniProtKB-SubCell"/>
</dbReference>
<feature type="transmembrane region" description="Helical" evidence="10">
    <location>
        <begin position="169"/>
        <end position="186"/>
    </location>
</feature>
<organism evidence="12">
    <name type="scientific">Zeugodacus cucurbitae</name>
    <name type="common">Melon fruit fly</name>
    <name type="synonym">Bactrocera cucurbitae</name>
    <dbReference type="NCBI Taxonomy" id="28588"/>
    <lineage>
        <taxon>Eukaryota</taxon>
        <taxon>Metazoa</taxon>
        <taxon>Ecdysozoa</taxon>
        <taxon>Arthropoda</taxon>
        <taxon>Hexapoda</taxon>
        <taxon>Insecta</taxon>
        <taxon>Pterygota</taxon>
        <taxon>Neoptera</taxon>
        <taxon>Endopterygota</taxon>
        <taxon>Diptera</taxon>
        <taxon>Brachycera</taxon>
        <taxon>Muscomorpha</taxon>
        <taxon>Tephritoidea</taxon>
        <taxon>Tephritidae</taxon>
        <taxon>Zeugodacus</taxon>
        <taxon>Zeugodacus</taxon>
    </lineage>
</organism>
<sequence>MADYFLQSQNELDAEKQPNSGLCCCEYIDRHNKRYHIVSCCCDCEDFDKVFTNWLTCRPIDRTRQRNMLLTFQDRLRIPWQGGAKQVTLDSIAPIFVIPLLISLAAINAYTCIVIFLATSVIICYAFNYVQRRAVRTSFFSMWIISSLLYLILLFETTGPLLEVLPEENLALVVLSIVTSVSFWQARKRATLNNVVQTVVGVGSELPDITETSANEEDDAEQTTLLIEQDLEDIQTTIDDASGNQPNRCATCRKSVPARTAHCPLCRVCIRRYDHHSYWLNCCIGEKNHRLYIVGLIFAIFALLLGADLILTAVCHPFKAVNIFGLQILLPDDCTGVFDMYELGLAYVLAVYALLITACMVAVLVRQLYLISRGITMHEYKRGMRGNNKTVKYNWKNFIL</sequence>
<gene>
    <name evidence="12" type="primary">ZDHHC23_1</name>
    <name evidence="12" type="ORF">g.23972</name>
</gene>
<keyword evidence="8" id="KW-0449">Lipoprotein</keyword>
<dbReference type="GO" id="GO:0005783">
    <property type="term" value="C:endoplasmic reticulum"/>
    <property type="evidence" value="ECO:0007669"/>
    <property type="project" value="TreeGrafter"/>
</dbReference>
<comment type="catalytic activity">
    <reaction evidence="10">
        <text>L-cysteinyl-[protein] + hexadecanoyl-CoA = S-hexadecanoyl-L-cysteinyl-[protein] + CoA</text>
        <dbReference type="Rhea" id="RHEA:36683"/>
        <dbReference type="Rhea" id="RHEA-COMP:10131"/>
        <dbReference type="Rhea" id="RHEA-COMP:11032"/>
        <dbReference type="ChEBI" id="CHEBI:29950"/>
        <dbReference type="ChEBI" id="CHEBI:57287"/>
        <dbReference type="ChEBI" id="CHEBI:57379"/>
        <dbReference type="ChEBI" id="CHEBI:74151"/>
        <dbReference type="EC" id="2.3.1.225"/>
    </reaction>
</comment>
<evidence type="ECO:0000256" key="4">
    <source>
        <dbReference type="ARBA" id="ARBA00022989"/>
    </source>
</evidence>
<evidence type="ECO:0000313" key="12">
    <source>
        <dbReference type="EMBL" id="JAD09412.1"/>
    </source>
</evidence>
<dbReference type="PANTHER" id="PTHR22883">
    <property type="entry name" value="ZINC FINGER DHHC DOMAIN CONTAINING PROTEIN"/>
    <property type="match status" value="1"/>
</dbReference>
<dbReference type="AlphaFoldDB" id="A0A0A1XEL9"/>
<dbReference type="GO" id="GO:0006612">
    <property type="term" value="P:protein targeting to membrane"/>
    <property type="evidence" value="ECO:0007669"/>
    <property type="project" value="TreeGrafter"/>
</dbReference>
<keyword evidence="9 10" id="KW-0012">Acyltransferase</keyword>
<dbReference type="InterPro" id="IPR039859">
    <property type="entry name" value="PFA4/ZDH16/20/ERF2-like"/>
</dbReference>
<evidence type="ECO:0000256" key="3">
    <source>
        <dbReference type="ARBA" id="ARBA00022692"/>
    </source>
</evidence>
<proteinExistence type="inferred from homology"/>
<evidence type="ECO:0000256" key="1">
    <source>
        <dbReference type="ARBA" id="ARBA00004166"/>
    </source>
</evidence>
<dbReference type="EMBL" id="GBXI01004880">
    <property type="protein sequence ID" value="JAD09412.1"/>
    <property type="molecule type" value="Transcribed_RNA"/>
</dbReference>
<dbReference type="EC" id="2.3.1.225" evidence="10"/>
<dbReference type="PROSITE" id="PS50216">
    <property type="entry name" value="DHHC"/>
    <property type="match status" value="1"/>
</dbReference>
<feature type="transmembrane region" description="Helical" evidence="10">
    <location>
        <begin position="345"/>
        <end position="365"/>
    </location>
</feature>
<keyword evidence="3 10" id="KW-0812">Transmembrane</keyword>